<name>A0A6J4QK30_9ACTN</name>
<dbReference type="GO" id="GO:0016020">
    <property type="term" value="C:membrane"/>
    <property type="evidence" value="ECO:0007669"/>
    <property type="project" value="UniProtKB-SubCell"/>
</dbReference>
<feature type="transmembrane region" description="Helical" evidence="6">
    <location>
        <begin position="62"/>
        <end position="87"/>
    </location>
</feature>
<evidence type="ECO:0000256" key="1">
    <source>
        <dbReference type="ARBA" id="ARBA00004141"/>
    </source>
</evidence>
<evidence type="ECO:0000256" key="5">
    <source>
        <dbReference type="SAM" id="MobiDB-lite"/>
    </source>
</evidence>
<feature type="region of interest" description="Disordered" evidence="5">
    <location>
        <begin position="1"/>
        <end position="26"/>
    </location>
</feature>
<evidence type="ECO:0000259" key="7">
    <source>
        <dbReference type="Pfam" id="PF04893"/>
    </source>
</evidence>
<evidence type="ECO:0000256" key="2">
    <source>
        <dbReference type="ARBA" id="ARBA00022692"/>
    </source>
</evidence>
<feature type="transmembrane region" description="Helical" evidence="6">
    <location>
        <begin position="107"/>
        <end position="139"/>
    </location>
</feature>
<accession>A0A6J4QK30</accession>
<evidence type="ECO:0000256" key="3">
    <source>
        <dbReference type="ARBA" id="ARBA00022989"/>
    </source>
</evidence>
<keyword evidence="3 6" id="KW-1133">Transmembrane helix</keyword>
<keyword evidence="4 6" id="KW-0472">Membrane</keyword>
<reference evidence="8" key="1">
    <citation type="submission" date="2020-02" db="EMBL/GenBank/DDBJ databases">
        <authorList>
            <person name="Meier V. D."/>
        </authorList>
    </citation>
    <scope>NUCLEOTIDE SEQUENCE</scope>
    <source>
        <strain evidence="8">AVDCRST_MAG37</strain>
    </source>
</reference>
<dbReference type="EMBL" id="CADCVD010000090">
    <property type="protein sequence ID" value="CAA9447025.1"/>
    <property type="molecule type" value="Genomic_DNA"/>
</dbReference>
<evidence type="ECO:0000256" key="6">
    <source>
        <dbReference type="SAM" id="Phobius"/>
    </source>
</evidence>
<evidence type="ECO:0000313" key="8">
    <source>
        <dbReference type="EMBL" id="CAA9447025.1"/>
    </source>
</evidence>
<feature type="domain" description="Yip1" evidence="7">
    <location>
        <begin position="44"/>
        <end position="212"/>
    </location>
</feature>
<comment type="subcellular location">
    <subcellularLocation>
        <location evidence="1">Membrane</location>
        <topology evidence="1">Multi-pass membrane protein</topology>
    </subcellularLocation>
</comment>
<organism evidence="8">
    <name type="scientific">uncultured Rubrobacteraceae bacterium</name>
    <dbReference type="NCBI Taxonomy" id="349277"/>
    <lineage>
        <taxon>Bacteria</taxon>
        <taxon>Bacillati</taxon>
        <taxon>Actinomycetota</taxon>
        <taxon>Rubrobacteria</taxon>
        <taxon>Rubrobacterales</taxon>
        <taxon>Rubrobacteraceae</taxon>
        <taxon>environmental samples</taxon>
    </lineage>
</organism>
<proteinExistence type="predicted"/>
<protein>
    <recommendedName>
        <fullName evidence="7">Yip1 domain-containing protein</fullName>
    </recommendedName>
</protein>
<evidence type="ECO:0000256" key="4">
    <source>
        <dbReference type="ARBA" id="ARBA00023136"/>
    </source>
</evidence>
<feature type="transmembrane region" description="Helical" evidence="6">
    <location>
        <begin position="160"/>
        <end position="183"/>
    </location>
</feature>
<feature type="transmembrane region" description="Helical" evidence="6">
    <location>
        <begin position="195"/>
        <end position="222"/>
    </location>
</feature>
<dbReference type="Pfam" id="PF04893">
    <property type="entry name" value="Yip1"/>
    <property type="match status" value="1"/>
</dbReference>
<keyword evidence="2 6" id="KW-0812">Transmembrane</keyword>
<dbReference type="AlphaFoldDB" id="A0A6J4QK30"/>
<gene>
    <name evidence="8" type="ORF">AVDCRST_MAG37-1934</name>
</gene>
<sequence length="228" mass="23836">MDFNTGPGSGGSSSRSGGPSRSGGAGEEFNLQDPVGSFVRTVVAVVTQPVPFFRGIAWQGNFVNPLIFAIICALISALLSGILAVIFPPLFASPQNTGESFVGGIGVLVGTLILSPIFTAIGLVIAAGIIHLLVLLFVKPRNTGFEATFRIASYTQVTQLVSWIPIIGSIIAAIWAIVLYIFGIREVHGTTTGKAALVVLIPVAILLVLFVIVGGALLVFFLGNQQQF</sequence>
<dbReference type="InterPro" id="IPR006977">
    <property type="entry name" value="Yip1_dom"/>
</dbReference>